<dbReference type="InterPro" id="IPR003439">
    <property type="entry name" value="ABC_transporter-like_ATP-bd"/>
</dbReference>
<comment type="subunit">
    <text evidence="15">Homodimer. Interacts (via TMD0 region) with LAMP1; this interaction strongly stabilizes ABCB9 and protects ABCB9 against lysosomal degradation. Interacts (via TMD0 region) with LAMP2 (isoform LAMP-2B). Interacts (via TMD0) with YIF1B; this interaction allows (but is not essential) the ER-to-Golgi trafficking and strongly depends on a salt bridge within TMD0.</text>
</comment>
<evidence type="ECO:0000256" key="6">
    <source>
        <dbReference type="ARBA" id="ARBA00022840"/>
    </source>
</evidence>
<feature type="transmembrane region" description="Helical" evidence="22">
    <location>
        <begin position="253"/>
        <end position="279"/>
    </location>
</feature>
<dbReference type="Gene3D" id="1.20.1560.10">
    <property type="entry name" value="ABC transporter type 1, transmembrane domain"/>
    <property type="match status" value="1"/>
</dbReference>
<keyword evidence="11 22" id="KW-0472">Membrane</keyword>
<dbReference type="FunFam" id="3.40.50.300:FF:000140">
    <property type="entry name" value="Lipid A export ATP-binding/permease protein MsbA"/>
    <property type="match status" value="1"/>
</dbReference>
<dbReference type="CDD" id="cd03249">
    <property type="entry name" value="ABC_MTABC3_MDL1_MDL2"/>
    <property type="match status" value="1"/>
</dbReference>
<feature type="region of interest" description="Disordered" evidence="21">
    <location>
        <begin position="778"/>
        <end position="810"/>
    </location>
</feature>
<keyword evidence="6" id="KW-0067">ATP-binding</keyword>
<dbReference type="GO" id="GO:0005524">
    <property type="term" value="F:ATP binding"/>
    <property type="evidence" value="ECO:0007669"/>
    <property type="project" value="UniProtKB-KW"/>
</dbReference>
<dbReference type="EC" id="7.4.2.6" evidence="16"/>
<dbReference type="InterPro" id="IPR027417">
    <property type="entry name" value="P-loop_NTPase"/>
</dbReference>
<feature type="region of interest" description="Disordered" evidence="21">
    <location>
        <begin position="143"/>
        <end position="168"/>
    </location>
</feature>
<evidence type="ECO:0000256" key="11">
    <source>
        <dbReference type="ARBA" id="ARBA00023136"/>
    </source>
</evidence>
<evidence type="ECO:0000256" key="16">
    <source>
        <dbReference type="ARBA" id="ARBA00066336"/>
    </source>
</evidence>
<keyword evidence="8" id="KW-0653">Protein transport</keyword>
<comment type="similarity">
    <text evidence="2">Belongs to the ABC transporter superfamily. ABCB family. MHC peptide exporter (TC 3.A.1.209) subfamily.</text>
</comment>
<organism evidence="25 26">
    <name type="scientific">Oreochromis aureus</name>
    <name type="common">Israeli tilapia</name>
    <name type="synonym">Chromis aureus</name>
    <dbReference type="NCBI Taxonomy" id="47969"/>
    <lineage>
        <taxon>Eukaryota</taxon>
        <taxon>Metazoa</taxon>
        <taxon>Chordata</taxon>
        <taxon>Craniata</taxon>
        <taxon>Vertebrata</taxon>
        <taxon>Euteleostomi</taxon>
        <taxon>Actinopterygii</taxon>
        <taxon>Neopterygii</taxon>
        <taxon>Teleostei</taxon>
        <taxon>Neoteleostei</taxon>
        <taxon>Acanthomorphata</taxon>
        <taxon>Ovalentaria</taxon>
        <taxon>Cichlomorphae</taxon>
        <taxon>Cichliformes</taxon>
        <taxon>Cichlidae</taxon>
        <taxon>African cichlids</taxon>
        <taxon>Pseudocrenilabrinae</taxon>
        <taxon>Oreochromini</taxon>
        <taxon>Oreochromis</taxon>
    </lineage>
</organism>
<sequence length="810" mass="88577">MGINVAVGCIVSYVLLDVVTTTVLYAHGSQLSTFAEDALNFNILQSALDIWGTVLLRASLLLGASLGVTWNKVDGPQRVAKSTSLILLICLIIITYTLAKLLMLTEVKTLSISHQPWLLSLICWTCASSLGVMLLWRWLGKEPDSDSSHSGDSSSSSGRGARGHEDTEKLVETVGEEEQELGSERKKKEKASSSGATLGRLLSYCKKDAELLSVAVLFLIIAAVCETFIPYYYGKVIDSMVVHQSMEYFAKPVIILAVLALASSLAIGVREGVFTLMFARLNIRLRNHLFRTLMRQEIAFFDDNHTGDILSRLSADTTQVSDLISQNVNVFLENVVKGVGFFIFMCGMSWKLTLVTIMGFPFIGLISKLYGEYYKNLAKKVQTTLAEANKVAEETISAMRTVRSFANENGEADSYYAKLLVMFQFNKKQALAYACYMFSSCVSQLALELAILYYGGHLVITNQMSSGALVSFFLYMLKVGECLESIASVYTGLMQGVGAAEKVFEYLDRKPEHPSDGTEAPETCAGLVEFKDVTFAYPTRPETDILKGVSFLLRPGEVTALVGPSGSGKSSCVSLLENFYLPQQGQVLLDGKPVQSFQHDYLHSKVALVGQEPVLFARTVEENITYGLTDVPREAVLQAATKANAHDFITTLPKGYETSVGEKGTQLSGGQKQRVAIARALIRNPRVLVLDEATSALDAESEHIVQQALNNILRDHTVLVIAHRLSTVEKADNIIVIDRGHVAEQGSHSELMASGGLYSKLVQRQVLGIETGSEVLHSPQNASWKSGGGQQWRGRSSSSSLSESECSVRY</sequence>
<dbReference type="PIRSF" id="PIRSF002773">
    <property type="entry name" value="ABC_prm/ATPase_B"/>
    <property type="match status" value="1"/>
</dbReference>
<evidence type="ECO:0000259" key="24">
    <source>
        <dbReference type="PROSITE" id="PS50929"/>
    </source>
</evidence>
<dbReference type="InterPro" id="IPR017871">
    <property type="entry name" value="ABC_transporter-like_CS"/>
</dbReference>
<comment type="catalytic activity">
    <reaction evidence="13">
        <text>a [oligopeptide](in) + ATP + H2O = a [oligopeptide](out) + ADP + phosphate + H(+)</text>
        <dbReference type="Rhea" id="RHEA:14429"/>
        <dbReference type="Rhea" id="RHEA-COMP:10531"/>
        <dbReference type="ChEBI" id="CHEBI:15377"/>
        <dbReference type="ChEBI" id="CHEBI:15378"/>
        <dbReference type="ChEBI" id="CHEBI:30616"/>
        <dbReference type="ChEBI" id="CHEBI:43474"/>
        <dbReference type="ChEBI" id="CHEBI:83228"/>
        <dbReference type="ChEBI" id="CHEBI:456216"/>
        <dbReference type="EC" id="7.4.2.6"/>
    </reaction>
    <physiologicalReaction direction="left-to-right" evidence="13">
        <dbReference type="Rhea" id="RHEA:14430"/>
    </physiologicalReaction>
</comment>
<keyword evidence="26" id="KW-1185">Reference proteome</keyword>
<protein>
    <recommendedName>
        <fullName evidence="17">ABC-type oligopeptide transporter ABCB9</fullName>
        <ecNumber evidence="16">7.4.2.6</ecNumber>
    </recommendedName>
    <alternativeName>
        <fullName evidence="20">ATP-binding cassette sub-family B member 9</fullName>
    </alternativeName>
    <alternativeName>
        <fullName evidence="19">ATP-binding cassette transporter 9</fullName>
    </alternativeName>
    <alternativeName>
        <fullName evidence="18">TAP-like protein</fullName>
    </alternativeName>
</protein>
<dbReference type="Pfam" id="PF00005">
    <property type="entry name" value="ABC_tran"/>
    <property type="match status" value="1"/>
</dbReference>
<gene>
    <name evidence="25" type="primary">ABCB9</name>
</gene>
<evidence type="ECO:0000256" key="5">
    <source>
        <dbReference type="ARBA" id="ARBA00022741"/>
    </source>
</evidence>
<dbReference type="GO" id="GO:0015031">
    <property type="term" value="P:protein transport"/>
    <property type="evidence" value="ECO:0007669"/>
    <property type="project" value="UniProtKB-KW"/>
</dbReference>
<evidence type="ECO:0000313" key="26">
    <source>
        <dbReference type="Proteomes" id="UP000472276"/>
    </source>
</evidence>
<evidence type="ECO:0000256" key="1">
    <source>
        <dbReference type="ARBA" id="ARBA00004155"/>
    </source>
</evidence>
<comment type="function">
    <text evidence="14">ATP-dependent low-affinity peptide transporter which translocates a broad spectrum of peptides from the cytosol to the lysosomal lumen for degradation. Displays a broad peptide length specificity from 6-mer up to at least 59-mer peptides with an optimum of 23-mers. Binds and transports smaller and larger peptides with the same affinity. Favors positively charged, aromatic or hydrophobic residues in the N- and C-terminal positions whereas negatively charged residues as well as asparagine and methionine are not favored.</text>
</comment>
<dbReference type="PANTHER" id="PTHR43394:SF21">
    <property type="entry name" value="ATP BINDING CASSETTE SUBFAMILY B MEMBER 9"/>
    <property type="match status" value="1"/>
</dbReference>
<dbReference type="GO" id="GO:0015421">
    <property type="term" value="F:ABC-type oligopeptide transporter activity"/>
    <property type="evidence" value="ECO:0007669"/>
    <property type="project" value="UniProtKB-EC"/>
</dbReference>
<evidence type="ECO:0000256" key="4">
    <source>
        <dbReference type="ARBA" id="ARBA00022692"/>
    </source>
</evidence>
<evidence type="ECO:0000256" key="10">
    <source>
        <dbReference type="ARBA" id="ARBA00022989"/>
    </source>
</evidence>
<feature type="domain" description="ABC transporter" evidence="23">
    <location>
        <begin position="528"/>
        <end position="764"/>
    </location>
</feature>
<dbReference type="InterPro" id="IPR039421">
    <property type="entry name" value="Type_1_exporter"/>
</dbReference>
<evidence type="ECO:0000256" key="19">
    <source>
        <dbReference type="ARBA" id="ARBA00083142"/>
    </source>
</evidence>
<name>A0A668SEK8_OREAU</name>
<keyword evidence="10 22" id="KW-1133">Transmembrane helix</keyword>
<evidence type="ECO:0000313" key="25">
    <source>
        <dbReference type="Ensembl" id="ENSOABP00000012782.2"/>
    </source>
</evidence>
<evidence type="ECO:0000256" key="8">
    <source>
        <dbReference type="ARBA" id="ARBA00022927"/>
    </source>
</evidence>
<dbReference type="PROSITE" id="PS00211">
    <property type="entry name" value="ABC_TRANSPORTER_1"/>
    <property type="match status" value="1"/>
</dbReference>
<keyword evidence="9" id="KW-1278">Translocase</keyword>
<dbReference type="SMART" id="SM00382">
    <property type="entry name" value="AAA"/>
    <property type="match status" value="1"/>
</dbReference>
<dbReference type="SUPFAM" id="SSF52540">
    <property type="entry name" value="P-loop containing nucleoside triphosphate hydrolases"/>
    <property type="match status" value="1"/>
</dbReference>
<feature type="transmembrane region" description="Helical" evidence="22">
    <location>
        <begin position="85"/>
        <end position="105"/>
    </location>
</feature>
<feature type="compositionally biased region" description="Low complexity" evidence="21">
    <location>
        <begin position="792"/>
        <end position="810"/>
    </location>
</feature>
<evidence type="ECO:0000256" key="12">
    <source>
        <dbReference type="ARBA" id="ARBA00023228"/>
    </source>
</evidence>
<comment type="subcellular location">
    <subcellularLocation>
        <location evidence="1">Lysosome membrane</location>
        <topology evidence="1">Multi-pass membrane protein</topology>
    </subcellularLocation>
</comment>
<dbReference type="InterPro" id="IPR003593">
    <property type="entry name" value="AAA+_ATPase"/>
</dbReference>
<evidence type="ECO:0000256" key="21">
    <source>
        <dbReference type="SAM" id="MobiDB-lite"/>
    </source>
</evidence>
<evidence type="ECO:0000256" key="3">
    <source>
        <dbReference type="ARBA" id="ARBA00022448"/>
    </source>
</evidence>
<evidence type="ECO:0000256" key="14">
    <source>
        <dbReference type="ARBA" id="ARBA00055204"/>
    </source>
</evidence>
<dbReference type="GO" id="GO:0005765">
    <property type="term" value="C:lysosomal membrane"/>
    <property type="evidence" value="ECO:0007669"/>
    <property type="project" value="UniProtKB-SubCell"/>
</dbReference>
<dbReference type="FunFam" id="1.20.1560.10:FF:000031">
    <property type="entry name" value="ATP-binding cassette sub-family B member 9"/>
    <property type="match status" value="1"/>
</dbReference>
<evidence type="ECO:0000259" key="23">
    <source>
        <dbReference type="PROSITE" id="PS50893"/>
    </source>
</evidence>
<dbReference type="Gene3D" id="3.40.50.300">
    <property type="entry name" value="P-loop containing nucleotide triphosphate hydrolases"/>
    <property type="match status" value="1"/>
</dbReference>
<dbReference type="InterPro" id="IPR036640">
    <property type="entry name" value="ABC1_TM_sf"/>
</dbReference>
<dbReference type="Proteomes" id="UP000472276">
    <property type="component" value="Unassembled WGS sequence"/>
</dbReference>
<evidence type="ECO:0000256" key="2">
    <source>
        <dbReference type="ARBA" id="ARBA00006493"/>
    </source>
</evidence>
<keyword evidence="3" id="KW-0813">Transport</keyword>
<dbReference type="Ensembl" id="ENSOABT00000013205.2">
    <property type="protein sequence ID" value="ENSOABP00000012782.2"/>
    <property type="gene ID" value="ENSOABG00000006403.2"/>
</dbReference>
<feature type="compositionally biased region" description="Low complexity" evidence="21">
    <location>
        <begin position="150"/>
        <end position="159"/>
    </location>
</feature>
<keyword evidence="7" id="KW-0571">Peptide transport</keyword>
<feature type="domain" description="ABC transmembrane type-1" evidence="24">
    <location>
        <begin position="214"/>
        <end position="495"/>
    </location>
</feature>
<feature type="transmembrane region" description="Helical" evidence="22">
    <location>
        <begin position="117"/>
        <end position="139"/>
    </location>
</feature>
<dbReference type="GO" id="GO:0016887">
    <property type="term" value="F:ATP hydrolysis activity"/>
    <property type="evidence" value="ECO:0007669"/>
    <property type="project" value="InterPro"/>
</dbReference>
<accession>A0A668SEK8</accession>
<keyword evidence="5" id="KW-0547">Nucleotide-binding</keyword>
<proteinExistence type="inferred from homology"/>
<reference evidence="25" key="1">
    <citation type="submission" date="2025-08" db="UniProtKB">
        <authorList>
            <consortium name="Ensembl"/>
        </authorList>
    </citation>
    <scope>IDENTIFICATION</scope>
</reference>
<evidence type="ECO:0000256" key="22">
    <source>
        <dbReference type="SAM" id="Phobius"/>
    </source>
</evidence>
<dbReference type="SUPFAM" id="SSF90123">
    <property type="entry name" value="ABC transporter transmembrane region"/>
    <property type="match status" value="1"/>
</dbReference>
<dbReference type="AlphaFoldDB" id="A0A668SEK8"/>
<feature type="transmembrane region" description="Helical" evidence="22">
    <location>
        <begin position="50"/>
        <end position="73"/>
    </location>
</feature>
<evidence type="ECO:0000256" key="7">
    <source>
        <dbReference type="ARBA" id="ARBA00022856"/>
    </source>
</evidence>
<evidence type="ECO:0000256" key="15">
    <source>
        <dbReference type="ARBA" id="ARBA00062472"/>
    </source>
</evidence>
<reference evidence="25" key="2">
    <citation type="submission" date="2025-09" db="UniProtKB">
        <authorList>
            <consortium name="Ensembl"/>
        </authorList>
    </citation>
    <scope>IDENTIFICATION</scope>
</reference>
<evidence type="ECO:0000256" key="9">
    <source>
        <dbReference type="ARBA" id="ARBA00022967"/>
    </source>
</evidence>
<feature type="transmembrane region" description="Helical" evidence="22">
    <location>
        <begin position="211"/>
        <end position="233"/>
    </location>
</feature>
<keyword evidence="12" id="KW-0458">Lysosome</keyword>
<keyword evidence="4 22" id="KW-0812">Transmembrane</keyword>
<dbReference type="PROSITE" id="PS50893">
    <property type="entry name" value="ABC_TRANSPORTER_2"/>
    <property type="match status" value="1"/>
</dbReference>
<evidence type="ECO:0000256" key="18">
    <source>
        <dbReference type="ARBA" id="ARBA00079330"/>
    </source>
</evidence>
<dbReference type="PANTHER" id="PTHR43394">
    <property type="entry name" value="ATP-DEPENDENT PERMEASE MDL1, MITOCHONDRIAL"/>
    <property type="match status" value="1"/>
</dbReference>
<evidence type="ECO:0000256" key="20">
    <source>
        <dbReference type="ARBA" id="ARBA00084061"/>
    </source>
</evidence>
<dbReference type="Pfam" id="PF00664">
    <property type="entry name" value="ABC_membrane"/>
    <property type="match status" value="1"/>
</dbReference>
<evidence type="ECO:0000256" key="17">
    <source>
        <dbReference type="ARBA" id="ARBA00068474"/>
    </source>
</evidence>
<dbReference type="InterPro" id="IPR011527">
    <property type="entry name" value="ABC1_TM_dom"/>
</dbReference>
<dbReference type="PROSITE" id="PS50929">
    <property type="entry name" value="ABC_TM1F"/>
    <property type="match status" value="1"/>
</dbReference>
<evidence type="ECO:0000256" key="13">
    <source>
        <dbReference type="ARBA" id="ARBA00052205"/>
    </source>
</evidence>